<evidence type="ECO:0000259" key="4">
    <source>
        <dbReference type="PROSITE" id="PS51925"/>
    </source>
</evidence>
<dbReference type="PANTHER" id="PTHR46851">
    <property type="entry name" value="OS01G0884500 PROTEIN"/>
    <property type="match status" value="1"/>
</dbReference>
<dbReference type="Pfam" id="PF03126">
    <property type="entry name" value="Plus-3"/>
    <property type="match status" value="1"/>
</dbReference>
<dbReference type="SUPFAM" id="SSF159042">
    <property type="entry name" value="Plus3-like"/>
    <property type="match status" value="1"/>
</dbReference>
<dbReference type="CDD" id="cd10567">
    <property type="entry name" value="SWIB-MDM2_like"/>
    <property type="match status" value="1"/>
</dbReference>
<evidence type="ECO:0000313" key="5">
    <source>
        <dbReference type="EMBL" id="RZB92254.1"/>
    </source>
</evidence>
<dbReference type="Pfam" id="PF02213">
    <property type="entry name" value="GYF"/>
    <property type="match status" value="1"/>
</dbReference>
<dbReference type="GO" id="GO:0003677">
    <property type="term" value="F:DNA binding"/>
    <property type="evidence" value="ECO:0007669"/>
    <property type="project" value="InterPro"/>
</dbReference>
<accession>A0A445J1H3</accession>
<dbReference type="Proteomes" id="UP000289340">
    <property type="component" value="Chromosome 9"/>
</dbReference>
<dbReference type="EMBL" id="QZWG01000009">
    <property type="protein sequence ID" value="RZB92254.1"/>
    <property type="molecule type" value="Genomic_DNA"/>
</dbReference>
<comment type="caution">
    <text evidence="5">The sequence shown here is derived from an EMBL/GenBank/DDBJ whole genome shotgun (WGS) entry which is preliminary data.</text>
</comment>
<feature type="region of interest" description="Disordered" evidence="1">
    <location>
        <begin position="612"/>
        <end position="637"/>
    </location>
</feature>
<dbReference type="InterPro" id="IPR045894">
    <property type="entry name" value="At5g08430-like"/>
</dbReference>
<proteinExistence type="predicted"/>
<feature type="compositionally biased region" description="Polar residues" evidence="1">
    <location>
        <begin position="655"/>
        <end position="664"/>
    </location>
</feature>
<feature type="region of interest" description="Disordered" evidence="1">
    <location>
        <begin position="513"/>
        <end position="533"/>
    </location>
</feature>
<dbReference type="SMART" id="SM00719">
    <property type="entry name" value="Plus3"/>
    <property type="match status" value="1"/>
</dbReference>
<evidence type="ECO:0000313" key="6">
    <source>
        <dbReference type="Proteomes" id="UP000289340"/>
    </source>
</evidence>
<feature type="compositionally biased region" description="Polar residues" evidence="1">
    <location>
        <begin position="561"/>
        <end position="571"/>
    </location>
</feature>
<dbReference type="InterPro" id="IPR003169">
    <property type="entry name" value="GYF"/>
</dbReference>
<evidence type="ECO:0000256" key="1">
    <source>
        <dbReference type="SAM" id="MobiDB-lite"/>
    </source>
</evidence>
<name>A0A445J1H3_GLYSO</name>
<evidence type="ECO:0000259" key="2">
    <source>
        <dbReference type="PROSITE" id="PS50829"/>
    </source>
</evidence>
<dbReference type="SUPFAM" id="SSF47592">
    <property type="entry name" value="SWIB/MDM2 domain"/>
    <property type="match status" value="1"/>
</dbReference>
<dbReference type="Gene3D" id="3.30.1490.40">
    <property type="match status" value="1"/>
</dbReference>
<gene>
    <name evidence="5" type="ORF">D0Y65_024318</name>
</gene>
<dbReference type="Gramene" id="XM_028325887.1">
    <property type="protein sequence ID" value="XP_028181688.1"/>
    <property type="gene ID" value="LOC114368665"/>
</dbReference>
<feature type="region of interest" description="Disordered" evidence="1">
    <location>
        <begin position="561"/>
        <end position="585"/>
    </location>
</feature>
<dbReference type="Gene3D" id="3.90.70.200">
    <property type="entry name" value="Plus-3 domain"/>
    <property type="match status" value="1"/>
</dbReference>
<dbReference type="Pfam" id="PF02201">
    <property type="entry name" value="SWIB"/>
    <property type="match status" value="1"/>
</dbReference>
<feature type="region of interest" description="Disordered" evidence="1">
    <location>
        <begin position="654"/>
        <end position="682"/>
    </location>
</feature>
<protein>
    <recommendedName>
        <fullName evidence="7">Zinc finger CCCH domain-containing protein 44</fullName>
    </recommendedName>
</protein>
<dbReference type="InterPro" id="IPR036885">
    <property type="entry name" value="SWIB_MDM2_dom_sf"/>
</dbReference>
<dbReference type="InterPro" id="IPR035445">
    <property type="entry name" value="GYF-like_dom_sf"/>
</dbReference>
<dbReference type="PROSITE" id="PS51925">
    <property type="entry name" value="SWIB_MDM2"/>
    <property type="match status" value="1"/>
</dbReference>
<feature type="domain" description="GYF" evidence="2">
    <location>
        <begin position="830"/>
        <end position="884"/>
    </location>
</feature>
<keyword evidence="6" id="KW-1185">Reference proteome</keyword>
<dbReference type="EMBL" id="QZWG01000009">
    <property type="protein sequence ID" value="RZB92255.1"/>
    <property type="molecule type" value="Genomic_DNA"/>
</dbReference>
<feature type="domain" description="DM2" evidence="4">
    <location>
        <begin position="37"/>
        <end position="120"/>
    </location>
</feature>
<dbReference type="Pfam" id="PF25980">
    <property type="entry name" value="NERD_plant"/>
    <property type="match status" value="1"/>
</dbReference>
<dbReference type="SMART" id="SM00444">
    <property type="entry name" value="GYF"/>
    <property type="match status" value="1"/>
</dbReference>
<evidence type="ECO:0008006" key="7">
    <source>
        <dbReference type="Google" id="ProtNLM"/>
    </source>
</evidence>
<dbReference type="InterPro" id="IPR003121">
    <property type="entry name" value="SWIB_MDM2_domain"/>
</dbReference>
<dbReference type="InterPro" id="IPR036128">
    <property type="entry name" value="Plus3-like_sf"/>
</dbReference>
<organism evidence="5 6">
    <name type="scientific">Glycine soja</name>
    <name type="common">Wild soybean</name>
    <dbReference type="NCBI Taxonomy" id="3848"/>
    <lineage>
        <taxon>Eukaryota</taxon>
        <taxon>Viridiplantae</taxon>
        <taxon>Streptophyta</taxon>
        <taxon>Embryophyta</taxon>
        <taxon>Tracheophyta</taxon>
        <taxon>Spermatophyta</taxon>
        <taxon>Magnoliopsida</taxon>
        <taxon>eudicotyledons</taxon>
        <taxon>Gunneridae</taxon>
        <taxon>Pentapetalae</taxon>
        <taxon>rosids</taxon>
        <taxon>fabids</taxon>
        <taxon>Fabales</taxon>
        <taxon>Fabaceae</taxon>
        <taxon>Papilionoideae</taxon>
        <taxon>50 kb inversion clade</taxon>
        <taxon>NPAAA clade</taxon>
        <taxon>indigoferoid/millettioid clade</taxon>
        <taxon>Phaseoleae</taxon>
        <taxon>Glycine</taxon>
        <taxon>Glycine subgen. Soja</taxon>
    </lineage>
</organism>
<reference evidence="5 6" key="1">
    <citation type="submission" date="2018-09" db="EMBL/GenBank/DDBJ databases">
        <title>A high-quality reference genome of wild soybean provides a powerful tool to mine soybean genomes.</title>
        <authorList>
            <person name="Xie M."/>
            <person name="Chung C.Y.L."/>
            <person name="Li M.-W."/>
            <person name="Wong F.-L."/>
            <person name="Chan T.-F."/>
            <person name="Lam H.-M."/>
        </authorList>
    </citation>
    <scope>NUCLEOTIDE SEQUENCE [LARGE SCALE GENOMIC DNA]</scope>
    <source>
        <strain evidence="6">cv. W05</strain>
        <tissue evidence="5">Hypocotyl of etiolated seedlings</tissue>
    </source>
</reference>
<dbReference type="InterPro" id="IPR004343">
    <property type="entry name" value="Plus-3_dom"/>
</dbReference>
<dbReference type="InterPro" id="IPR058668">
    <property type="entry name" value="NERD_dom"/>
</dbReference>
<dbReference type="PROSITE" id="PS51360">
    <property type="entry name" value="PLUS3"/>
    <property type="match status" value="1"/>
</dbReference>
<feature type="domain" description="Plus3" evidence="3">
    <location>
        <begin position="171"/>
        <end position="297"/>
    </location>
</feature>
<sequence>MIGRMGDEPRAGSFWTEEINEAVPTPMRRKRKYRTKKKEYQGWGSTSLIWFLESIGRDTSTKIAQSEVANIVMEYVKQHNLFHKTKKKRIECDERLHSLFGRKTISRLKINDLLESHFKENCEESSDGVFFDSEDDENALTACETPRTAPSERKSQPKKPVFEKPRSCFAAIVPANIKLVYMKRSLVMDLLKDPETFETKVVGSFIRIRCDPNDYLQKNSHQLLQVTGTKKSSEVNGEIHLQVSGFIKDIRIQMLSDDNFSEEECENLHQRVKDGLVKRPMIVDMEQTARVLHEDMIKHWLAREFILLQNLIDRANEKGWRRELDEYLRRREKLQSPDEQERLLREFPQVIADEQESESTTPDVLDKNVENNLQEFWQATYTKSSSVTEVPNEVANSKLDIADLVKQQSNSPKSIPILHRAPEVPLLDMTNNSTMLNCISRDTIEHQSHGLSVQLPPEQHTVFAYKNDMSKPGDSQALPDKQMWSPQIQVIRLSNGLSVRQPPEQQTDIAYKNDMSKPANSHEAKISQALPDKQMWSSQIRAIRLSDGLPVQQSPEQQTDFAYKNGTSKPAESQEEKISQALPNKQIRPAQLEFIELSDDLSVQQPPEQQTNFTYKNDMSKPANSHEAKISQALPDKQMWSSQIRAIRLSDGLPVQQSPEQQTDFAYKNGPSKPAKSQEEKISQALPNKQIRPYQLEFIELSDDLSVQQPPEQQTNFTYKNDMSKPSELHEVKISQALPNKQMLQSQLDVIELSDGLPVQQPPEQQISFAYNNGTSKPAESHEAKISQALPNKQIQSSQIQVIELSDDDEDEENKKQSTTKLVPAVQLDTLMWHYRDPTGNVQGPFSLISLKRWSDAGYFPRGFKVWQSGNRQDEDVLLVNILAQFAQFFPF</sequence>
<dbReference type="PANTHER" id="PTHR46851:SF11">
    <property type="entry name" value="GYF DOMAIN-CONTAINING PROTEIN"/>
    <property type="match status" value="1"/>
</dbReference>
<dbReference type="SUPFAM" id="SSF55277">
    <property type="entry name" value="GYF domain"/>
    <property type="match status" value="1"/>
</dbReference>
<evidence type="ECO:0000259" key="3">
    <source>
        <dbReference type="PROSITE" id="PS51360"/>
    </source>
</evidence>
<dbReference type="Gene3D" id="1.10.245.10">
    <property type="entry name" value="SWIB/MDM2 domain"/>
    <property type="match status" value="1"/>
</dbReference>
<dbReference type="PROSITE" id="PS50829">
    <property type="entry name" value="GYF"/>
    <property type="match status" value="1"/>
</dbReference>
<dbReference type="AlphaFoldDB" id="A0A445J1H3"/>